<proteinExistence type="predicted"/>
<keyword evidence="4" id="KW-0812">Transmembrane</keyword>
<feature type="transmembrane region" description="Helical" evidence="4">
    <location>
        <begin position="45"/>
        <end position="68"/>
    </location>
</feature>
<evidence type="ECO:0000313" key="7">
    <source>
        <dbReference type="Proteomes" id="UP001235133"/>
    </source>
</evidence>
<evidence type="ECO:0000256" key="4">
    <source>
        <dbReference type="SAM" id="Phobius"/>
    </source>
</evidence>
<evidence type="ECO:0000256" key="2">
    <source>
        <dbReference type="ARBA" id="ARBA00022777"/>
    </source>
</evidence>
<feature type="transmembrane region" description="Helical" evidence="4">
    <location>
        <begin position="191"/>
        <end position="215"/>
    </location>
</feature>
<keyword evidence="2" id="KW-0418">Kinase</keyword>
<evidence type="ECO:0000256" key="1">
    <source>
        <dbReference type="ARBA" id="ARBA00022679"/>
    </source>
</evidence>
<dbReference type="PANTHER" id="PTHR24421:SF61">
    <property type="entry name" value="OXYGEN SENSOR HISTIDINE KINASE NREB"/>
    <property type="match status" value="1"/>
</dbReference>
<protein>
    <submittedName>
        <fullName evidence="6">PspC domain-containing protein</fullName>
    </submittedName>
</protein>
<dbReference type="InterPro" id="IPR036890">
    <property type="entry name" value="HATPase_C_sf"/>
</dbReference>
<name>A0ABU0Z1R9_9MICO</name>
<comment type="caution">
    <text evidence="6">The sequence shown here is derived from an EMBL/GenBank/DDBJ whole genome shotgun (WGS) entry which is preliminary data.</text>
</comment>
<keyword evidence="4" id="KW-0472">Membrane</keyword>
<feature type="transmembrane region" description="Helical" evidence="4">
    <location>
        <begin position="98"/>
        <end position="121"/>
    </location>
</feature>
<evidence type="ECO:0000313" key="6">
    <source>
        <dbReference type="EMBL" id="MDQ7878532.1"/>
    </source>
</evidence>
<dbReference type="CDD" id="cd16917">
    <property type="entry name" value="HATPase_UhpB-NarQ-NarX-like"/>
    <property type="match status" value="1"/>
</dbReference>
<keyword evidence="7" id="KW-1185">Reference proteome</keyword>
<dbReference type="Pfam" id="PF04024">
    <property type="entry name" value="PspC"/>
    <property type="match status" value="1"/>
</dbReference>
<keyword evidence="4" id="KW-1133">Transmembrane helix</keyword>
<feature type="transmembrane region" description="Helical" evidence="4">
    <location>
        <begin position="167"/>
        <end position="185"/>
    </location>
</feature>
<dbReference type="EMBL" id="JAVFWO010000003">
    <property type="protein sequence ID" value="MDQ7878532.1"/>
    <property type="molecule type" value="Genomic_DNA"/>
</dbReference>
<dbReference type="RefSeq" id="WP_308868079.1">
    <property type="nucleotide sequence ID" value="NZ_JAVFWO010000003.1"/>
</dbReference>
<dbReference type="Gene3D" id="3.30.565.10">
    <property type="entry name" value="Histidine kinase-like ATPase, C-terminal domain"/>
    <property type="match status" value="1"/>
</dbReference>
<gene>
    <name evidence="6" type="ORF">Q9R08_11145</name>
</gene>
<keyword evidence="1" id="KW-0808">Transferase</keyword>
<feature type="transmembrane region" description="Helical" evidence="4">
    <location>
        <begin position="133"/>
        <end position="155"/>
    </location>
</feature>
<feature type="domain" description="Phage shock protein PspC N-terminal" evidence="5">
    <location>
        <begin position="21"/>
        <end position="73"/>
    </location>
</feature>
<evidence type="ECO:0000259" key="5">
    <source>
        <dbReference type="Pfam" id="PF04024"/>
    </source>
</evidence>
<reference evidence="6 7" key="1">
    <citation type="submission" date="2023-08" db="EMBL/GenBank/DDBJ databases">
        <title>Microbacterium psychrotolerans sp. nov., a psychrotolerant bacterium isolated from soil in Heilongjiang Province, China.</title>
        <authorList>
            <person name="An P."/>
            <person name="Zhao D."/>
            <person name="Xiang H."/>
        </authorList>
    </citation>
    <scope>NUCLEOTIDE SEQUENCE [LARGE SCALE GENOMIC DNA]</scope>
    <source>
        <strain evidence="6 7">QXD-8</strain>
    </source>
</reference>
<dbReference type="InterPro" id="IPR007168">
    <property type="entry name" value="Phageshock_PspC_N"/>
</dbReference>
<evidence type="ECO:0000256" key="3">
    <source>
        <dbReference type="ARBA" id="ARBA00023012"/>
    </source>
</evidence>
<organism evidence="6 7">
    <name type="scientific">Microbacterium psychrotolerans</name>
    <dbReference type="NCBI Taxonomy" id="3068321"/>
    <lineage>
        <taxon>Bacteria</taxon>
        <taxon>Bacillati</taxon>
        <taxon>Actinomycetota</taxon>
        <taxon>Actinomycetes</taxon>
        <taxon>Micrococcales</taxon>
        <taxon>Microbacteriaceae</taxon>
        <taxon>Microbacterium</taxon>
    </lineage>
</organism>
<dbReference type="InterPro" id="IPR050482">
    <property type="entry name" value="Sensor_HK_TwoCompSys"/>
</dbReference>
<dbReference type="Proteomes" id="UP001235133">
    <property type="component" value="Unassembled WGS sequence"/>
</dbReference>
<keyword evidence="3" id="KW-0902">Two-component regulatory system</keyword>
<dbReference type="SUPFAM" id="SSF55874">
    <property type="entry name" value="ATPase domain of HSP90 chaperone/DNA topoisomerase II/histidine kinase"/>
    <property type="match status" value="1"/>
</dbReference>
<accession>A0ABU0Z1R9</accession>
<dbReference type="PANTHER" id="PTHR24421">
    <property type="entry name" value="NITRATE/NITRITE SENSOR PROTEIN NARX-RELATED"/>
    <property type="match status" value="1"/>
</dbReference>
<sequence length="442" mass="46501">MPSNATVTAPAVHAAFERPALRRPRDCVVSGVSAGLARHLGWPVWLVRTAFLALTLVSGAGVLLYAWLWLFMPWDDVATGDPAVKAYGPQVPTRRAPVAWILTAGSIVATLATVAAIAVFAGNGVVGASLPGWIGGVFVATALAVAAGSWATLVDRRDPTRGPRHENAVRAAVTVVLIVLLLAQLSTLQQVGVAGFVYALMPLVGIVLVYSSMLVDKWRELSGERVRRIREEQRAEMAAHLHDSVLQTLALIQNRAGASSEVARLARAQERELRAWLYDGDAPADSDLATDLRDYAAALELDYPVRIDVVSAGLPAERASGEVAAASREAMLNAARHAGGDVSVYIEGNENAVDVYVRDRGPGFDLDDVPADRLGIRQSILGRMRRAGGSATVRRGVSGGTEVHLRFVTAPVPFAAAAGAPGAATARVSTADSEAGAEEAHG</sequence>